<name>A0A0U2SKH8_9EURY</name>
<organism evidence="1 2">
    <name type="scientific">Methanobrevibacter millerae</name>
    <dbReference type="NCBI Taxonomy" id="230361"/>
    <lineage>
        <taxon>Archaea</taxon>
        <taxon>Methanobacteriati</taxon>
        <taxon>Methanobacteriota</taxon>
        <taxon>Methanomada group</taxon>
        <taxon>Methanobacteria</taxon>
        <taxon>Methanobacteriales</taxon>
        <taxon>Methanobacteriaceae</taxon>
        <taxon>Methanobrevibacter</taxon>
    </lineage>
</organism>
<evidence type="ECO:0000313" key="1">
    <source>
        <dbReference type="EMBL" id="ALT69365.1"/>
    </source>
</evidence>
<reference evidence="1 2" key="1">
    <citation type="submission" date="2015-04" db="EMBL/GenBank/DDBJ databases">
        <title>The complete genome sequence of the rumen methanogen Methanobrevibacter millerae SM9.</title>
        <authorList>
            <person name="Leahy S.C."/>
            <person name="Kelly W.J."/>
            <person name="Pacheco D.M."/>
            <person name="Li D."/>
            <person name="Altermann E."/>
            <person name="Attwood G.T."/>
        </authorList>
    </citation>
    <scope>NUCLEOTIDE SEQUENCE [LARGE SCALE GENOMIC DNA]</scope>
    <source>
        <strain evidence="1 2">SM9</strain>
    </source>
</reference>
<sequence length="120" mass="14038">MYGEIDLELFTHTILELNNSFQKLNDGNFDVKESLDSSYENLKSLYDSLNEILNADEINANEVELFCSYSLNMFPEYKSQLTNLKNLDDDLNESVINLIEIFDKLCEIAEDYFKNRKVML</sequence>
<accession>A0A0U2SKH8</accession>
<keyword evidence="2" id="KW-1185">Reference proteome</keyword>
<dbReference type="OrthoDB" id="74362at2157"/>
<evidence type="ECO:0000313" key="2">
    <source>
        <dbReference type="Proteomes" id="UP000067738"/>
    </source>
</evidence>
<protein>
    <submittedName>
        <fullName evidence="1">Uncharacterized protein</fullName>
    </submittedName>
</protein>
<dbReference type="GeneID" id="26736538"/>
<dbReference type="EMBL" id="CP011266">
    <property type="protein sequence ID" value="ALT69365.1"/>
    <property type="molecule type" value="Genomic_DNA"/>
</dbReference>
<dbReference type="RefSeq" id="WP_058739603.1">
    <property type="nucleotide sequence ID" value="NZ_CP011266.1"/>
</dbReference>
<dbReference type="Proteomes" id="UP000067738">
    <property type="component" value="Chromosome"/>
</dbReference>
<dbReference type="AlphaFoldDB" id="A0A0U2SKH8"/>
<proteinExistence type="predicted"/>
<gene>
    <name evidence="1" type="ORF">sm9_1597</name>
</gene>
<dbReference type="KEGG" id="mmil:sm9_1597"/>
<dbReference type="PATRIC" id="fig|230361.4.peg.1654"/>